<dbReference type="AlphaFoldDB" id="A0AAN6WM03"/>
<evidence type="ECO:0000313" key="2">
    <source>
        <dbReference type="Proteomes" id="UP001302126"/>
    </source>
</evidence>
<reference evidence="1" key="1">
    <citation type="journal article" date="2023" name="Mol. Phylogenet. Evol.">
        <title>Genome-scale phylogeny and comparative genomics of the fungal order Sordariales.</title>
        <authorList>
            <person name="Hensen N."/>
            <person name="Bonometti L."/>
            <person name="Westerberg I."/>
            <person name="Brannstrom I.O."/>
            <person name="Guillou S."/>
            <person name="Cros-Aarteil S."/>
            <person name="Calhoun S."/>
            <person name="Haridas S."/>
            <person name="Kuo A."/>
            <person name="Mondo S."/>
            <person name="Pangilinan J."/>
            <person name="Riley R."/>
            <person name="LaButti K."/>
            <person name="Andreopoulos B."/>
            <person name="Lipzen A."/>
            <person name="Chen C."/>
            <person name="Yan M."/>
            <person name="Daum C."/>
            <person name="Ng V."/>
            <person name="Clum A."/>
            <person name="Steindorff A."/>
            <person name="Ohm R.A."/>
            <person name="Martin F."/>
            <person name="Silar P."/>
            <person name="Natvig D.O."/>
            <person name="Lalanne C."/>
            <person name="Gautier V."/>
            <person name="Ament-Velasquez S.L."/>
            <person name="Kruys A."/>
            <person name="Hutchinson M.I."/>
            <person name="Powell A.J."/>
            <person name="Barry K."/>
            <person name="Miller A.N."/>
            <person name="Grigoriev I.V."/>
            <person name="Debuchy R."/>
            <person name="Gladieux P."/>
            <person name="Hiltunen Thoren M."/>
            <person name="Johannesson H."/>
        </authorList>
    </citation>
    <scope>NUCLEOTIDE SEQUENCE</scope>
    <source>
        <strain evidence="1">PSN309</strain>
    </source>
</reference>
<keyword evidence="2" id="KW-1185">Reference proteome</keyword>
<name>A0AAN6WM03_9PEZI</name>
<dbReference type="EMBL" id="MU864613">
    <property type="protein sequence ID" value="KAK4182772.1"/>
    <property type="molecule type" value="Genomic_DNA"/>
</dbReference>
<sequence length="312" mass="35901">MGGGPISPLESSFDNLLTPSLFSLLAHHRLPYPDKKAPINFSDFGRDIFLEDPFSPLVKDKAWPALLALSKFGSPDQVPDLTTYLPHPTDTTYPVQVLGLQLLVDNLPRLLFRGIDARWIYAYFNHVSQRLARTWIALPADQRPDSWPRWRDEEGVGLDYFIGVRFWLGTPFVHSELLGNQMIALKFTEETRAVVEKETGTVDPHRKHRDAILNDIYGFPRLLQKGPPQGSDVTREGWTFWMCKLMDIHQPIVDRFLRYPYLNGITGRAARGDEKKWLEEVHHFAEADEDTVRRVREDVKKGRWTPLGEDSL</sequence>
<gene>
    <name evidence="1" type="ORF">QBC35DRAFT_509342</name>
</gene>
<dbReference type="Proteomes" id="UP001302126">
    <property type="component" value="Unassembled WGS sequence"/>
</dbReference>
<reference evidence="1" key="2">
    <citation type="submission" date="2023-05" db="EMBL/GenBank/DDBJ databases">
        <authorList>
            <consortium name="Lawrence Berkeley National Laboratory"/>
            <person name="Steindorff A."/>
            <person name="Hensen N."/>
            <person name="Bonometti L."/>
            <person name="Westerberg I."/>
            <person name="Brannstrom I.O."/>
            <person name="Guillou S."/>
            <person name="Cros-Aarteil S."/>
            <person name="Calhoun S."/>
            <person name="Haridas S."/>
            <person name="Kuo A."/>
            <person name="Mondo S."/>
            <person name="Pangilinan J."/>
            <person name="Riley R."/>
            <person name="Labutti K."/>
            <person name="Andreopoulos B."/>
            <person name="Lipzen A."/>
            <person name="Chen C."/>
            <person name="Yanf M."/>
            <person name="Daum C."/>
            <person name="Ng V."/>
            <person name="Clum A."/>
            <person name="Ohm R."/>
            <person name="Martin F."/>
            <person name="Silar P."/>
            <person name="Natvig D."/>
            <person name="Lalanne C."/>
            <person name="Gautier V."/>
            <person name="Ament-Velasquez S.L."/>
            <person name="Kruys A."/>
            <person name="Hutchinson M.I."/>
            <person name="Powell A.J."/>
            <person name="Barry K."/>
            <person name="Miller A.N."/>
            <person name="Grigoriev I.V."/>
            <person name="Debuchy R."/>
            <person name="Gladieux P."/>
            <person name="Thoren M.H."/>
            <person name="Johannesson H."/>
        </authorList>
    </citation>
    <scope>NUCLEOTIDE SEQUENCE</scope>
    <source>
        <strain evidence="1">PSN309</strain>
    </source>
</reference>
<accession>A0AAN6WM03</accession>
<dbReference type="Gene3D" id="1.25.40.10">
    <property type="entry name" value="Tetratricopeptide repeat domain"/>
    <property type="match status" value="1"/>
</dbReference>
<dbReference type="SUPFAM" id="SSF48452">
    <property type="entry name" value="TPR-like"/>
    <property type="match status" value="1"/>
</dbReference>
<dbReference type="InterPro" id="IPR010323">
    <property type="entry name" value="DUF924"/>
</dbReference>
<comment type="caution">
    <text evidence="1">The sequence shown here is derived from an EMBL/GenBank/DDBJ whole genome shotgun (WGS) entry which is preliminary data.</text>
</comment>
<dbReference type="InterPro" id="IPR011990">
    <property type="entry name" value="TPR-like_helical_dom_sf"/>
</dbReference>
<evidence type="ECO:0000313" key="1">
    <source>
        <dbReference type="EMBL" id="KAK4182772.1"/>
    </source>
</evidence>
<dbReference type="Pfam" id="PF06041">
    <property type="entry name" value="DUF924"/>
    <property type="match status" value="1"/>
</dbReference>
<protein>
    <submittedName>
        <fullName evidence="1">Uncharacterized protein</fullName>
    </submittedName>
</protein>
<organism evidence="1 2">
    <name type="scientific">Podospora australis</name>
    <dbReference type="NCBI Taxonomy" id="1536484"/>
    <lineage>
        <taxon>Eukaryota</taxon>
        <taxon>Fungi</taxon>
        <taxon>Dikarya</taxon>
        <taxon>Ascomycota</taxon>
        <taxon>Pezizomycotina</taxon>
        <taxon>Sordariomycetes</taxon>
        <taxon>Sordariomycetidae</taxon>
        <taxon>Sordariales</taxon>
        <taxon>Podosporaceae</taxon>
        <taxon>Podospora</taxon>
    </lineage>
</organism>
<proteinExistence type="predicted"/>